<evidence type="ECO:0000259" key="1">
    <source>
        <dbReference type="Pfam" id="PF02541"/>
    </source>
</evidence>
<organism evidence="2 3">
    <name type="scientific">Kytococcus schroeteri</name>
    <dbReference type="NCBI Taxonomy" id="138300"/>
    <lineage>
        <taxon>Bacteria</taxon>
        <taxon>Bacillati</taxon>
        <taxon>Actinomycetota</taxon>
        <taxon>Actinomycetes</taxon>
        <taxon>Micrococcales</taxon>
        <taxon>Kytococcaceae</taxon>
        <taxon>Kytococcus</taxon>
    </lineage>
</organism>
<dbReference type="Gene3D" id="3.30.420.150">
    <property type="entry name" value="Exopolyphosphatase. Domain 2"/>
    <property type="match status" value="1"/>
</dbReference>
<dbReference type="InterPro" id="IPR043129">
    <property type="entry name" value="ATPase_NBD"/>
</dbReference>
<dbReference type="Pfam" id="PF02541">
    <property type="entry name" value="Ppx-GppA"/>
    <property type="match status" value="1"/>
</dbReference>
<dbReference type="EMBL" id="PKIZ01000022">
    <property type="protein sequence ID" value="PKZ40979.1"/>
    <property type="molecule type" value="Genomic_DNA"/>
</dbReference>
<dbReference type="AlphaFoldDB" id="A0A2I1P8M1"/>
<gene>
    <name evidence="2" type="ORF">CYJ76_10165</name>
</gene>
<keyword evidence="3" id="KW-1185">Reference proteome</keyword>
<dbReference type="Proteomes" id="UP000234206">
    <property type="component" value="Unassembled WGS sequence"/>
</dbReference>
<name>A0A2I1P8M1_9MICO</name>
<proteinExistence type="predicted"/>
<dbReference type="GO" id="GO:0016462">
    <property type="term" value="F:pyrophosphatase activity"/>
    <property type="evidence" value="ECO:0007669"/>
    <property type="project" value="TreeGrafter"/>
</dbReference>
<dbReference type="OrthoDB" id="9793035at2"/>
<dbReference type="Gene3D" id="3.30.420.40">
    <property type="match status" value="1"/>
</dbReference>
<evidence type="ECO:0000313" key="3">
    <source>
        <dbReference type="Proteomes" id="UP000234206"/>
    </source>
</evidence>
<dbReference type="PANTHER" id="PTHR30005:SF13">
    <property type="entry name" value="EXOPOLYPHOSPHATASE 2"/>
    <property type="match status" value="1"/>
</dbReference>
<dbReference type="SUPFAM" id="SSF53067">
    <property type="entry name" value="Actin-like ATPase domain"/>
    <property type="match status" value="2"/>
</dbReference>
<dbReference type="PANTHER" id="PTHR30005">
    <property type="entry name" value="EXOPOLYPHOSPHATASE"/>
    <property type="match status" value="1"/>
</dbReference>
<sequence>MSAAQPGRGRRVAAVDCGTNSIRLLVLEAHLRDGVVVAGEQPHRENRIVRLGQGVDATGRIAPDAMERTVAAAADYAALCAEHAVEQVRFVATSASRDAENAAEFTAAIAAVFAEHGFTTAPEVISGDEEARLSFLGATGPLRARGVPGPFLVVDLGGGSTEFVLGDEAVQAARSVDMGSVRLTERHLHSDPPTPQEVAAALEDVDAGIDLAAEVVDLSAVTTLVGVAGTITTTTAHALGLPEYDRAAIDGVTLPVDQVRAAARDLTARSRAQRGELPYLHPGRVDVIGAGALVWQRVVQRVEQAAGITTVTVSESDILDGTALDMAARHLS</sequence>
<protein>
    <submittedName>
        <fullName evidence="2">Exopolyphosphatase</fullName>
    </submittedName>
</protein>
<comment type="caution">
    <text evidence="2">The sequence shown here is derived from an EMBL/GenBank/DDBJ whole genome shotgun (WGS) entry which is preliminary data.</text>
</comment>
<accession>A0A2I1P8M1</accession>
<evidence type="ECO:0000313" key="2">
    <source>
        <dbReference type="EMBL" id="PKZ40979.1"/>
    </source>
</evidence>
<dbReference type="InterPro" id="IPR050273">
    <property type="entry name" value="GppA/Ppx_hydrolase"/>
</dbReference>
<dbReference type="RefSeq" id="WP_101850031.1">
    <property type="nucleotide sequence ID" value="NZ_PKIZ01000022.1"/>
</dbReference>
<feature type="domain" description="Ppx/GppA phosphatase N-terminal" evidence="1">
    <location>
        <begin position="43"/>
        <end position="323"/>
    </location>
</feature>
<dbReference type="InterPro" id="IPR003695">
    <property type="entry name" value="Ppx_GppA_N"/>
</dbReference>
<reference evidence="2 3" key="1">
    <citation type="submission" date="2017-12" db="EMBL/GenBank/DDBJ databases">
        <title>Phylogenetic diversity of female urinary microbiome.</title>
        <authorList>
            <person name="Thomas-White K."/>
            <person name="Wolfe A.J."/>
        </authorList>
    </citation>
    <scope>NUCLEOTIDE SEQUENCE [LARGE SCALE GENOMIC DNA]</scope>
    <source>
        <strain evidence="2 3">UMB1298</strain>
    </source>
</reference>